<protein>
    <recommendedName>
        <fullName evidence="4">Putative hemin transport system permease protein HrtB</fullName>
    </recommendedName>
</protein>
<evidence type="ECO:0000313" key="14">
    <source>
        <dbReference type="Proteomes" id="UP000321555"/>
    </source>
</evidence>
<feature type="transmembrane region" description="Helical" evidence="11">
    <location>
        <begin position="224"/>
        <end position="244"/>
    </location>
</feature>
<evidence type="ECO:0000313" key="13">
    <source>
        <dbReference type="EMBL" id="QED46846.1"/>
    </source>
</evidence>
<accession>A0A5B8Z632</accession>
<feature type="transmembrane region" description="Helical" evidence="11">
    <location>
        <begin position="311"/>
        <end position="330"/>
    </location>
</feature>
<feature type="domain" description="ABC3 transporter permease C-terminal" evidence="12">
    <location>
        <begin position="224"/>
        <end position="335"/>
    </location>
</feature>
<sequence>MNIAWKEMKKNKARFLILGSIVFLVSLLTLIISGLANGLSQDNAALIKDLPDGQFYMTKDSDQTYTLSKIDSNVQDKVLAKEKDAAAFSIQMGFVNDSADKQQSVVFVTSTESELFENVKKGEIVLDSSMKDKGIKVGDVLTNNQYSGEFTVKGFVDQKKFSHAPVAFINMEDYKEMYRTEEMQMLFVPGEDSPQTVDGLQAFSKKEFLDTIPSYSAEQMSLNMIVWFLVVISGMLFAIFFYMMNVQKIGLYGILKAIGVKTSALFKMMWTQMLFITVIALSLSIALSQVFNKIAPEGMPFHLTPDTTVKLSIVFLIIGFIGATLSGMQIKKVEPLQAIQQGEV</sequence>
<evidence type="ECO:0000256" key="11">
    <source>
        <dbReference type="SAM" id="Phobius"/>
    </source>
</evidence>
<keyword evidence="8 11" id="KW-1133">Transmembrane helix</keyword>
<gene>
    <name evidence="13" type="ORF">FSZ17_05905</name>
</gene>
<comment type="subunit">
    <text evidence="3">The complex is composed of two ATP-binding proteins (HrtA), two transmembrane proteins (HrtB) and a solute-binding protein.</text>
</comment>
<keyword evidence="6" id="KW-1003">Cell membrane</keyword>
<keyword evidence="14" id="KW-1185">Reference proteome</keyword>
<dbReference type="InterPro" id="IPR003838">
    <property type="entry name" value="ABC3_permease_C"/>
</dbReference>
<proteinExistence type="inferred from homology"/>
<evidence type="ECO:0000256" key="1">
    <source>
        <dbReference type="ARBA" id="ARBA00004651"/>
    </source>
</evidence>
<evidence type="ECO:0000259" key="12">
    <source>
        <dbReference type="Pfam" id="PF02687"/>
    </source>
</evidence>
<dbReference type="STRING" id="1742359.GCA_001439625_04187"/>
<evidence type="ECO:0000256" key="3">
    <source>
        <dbReference type="ARBA" id="ARBA00011131"/>
    </source>
</evidence>
<evidence type="ECO:0000256" key="8">
    <source>
        <dbReference type="ARBA" id="ARBA00022989"/>
    </source>
</evidence>
<evidence type="ECO:0000256" key="2">
    <source>
        <dbReference type="ARBA" id="ARBA00008697"/>
    </source>
</evidence>
<dbReference type="GO" id="GO:0005886">
    <property type="term" value="C:plasma membrane"/>
    <property type="evidence" value="ECO:0007669"/>
    <property type="project" value="UniProtKB-SubCell"/>
</dbReference>
<dbReference type="Pfam" id="PF02687">
    <property type="entry name" value="FtsX"/>
    <property type="match status" value="1"/>
</dbReference>
<dbReference type="EMBL" id="CP042593">
    <property type="protein sequence ID" value="QED46846.1"/>
    <property type="molecule type" value="Genomic_DNA"/>
</dbReference>
<comment type="function">
    <text evidence="10">Part of the ABC transporter complex hrt involved in hemin import. Responsible for the translocation of the substrate across the membrane.</text>
</comment>
<keyword evidence="7 11" id="KW-0812">Transmembrane</keyword>
<dbReference type="PANTHER" id="PTHR43738">
    <property type="entry name" value="ABC TRANSPORTER, MEMBRANE PROTEIN"/>
    <property type="match status" value="1"/>
</dbReference>
<dbReference type="PANTHER" id="PTHR43738:SF1">
    <property type="entry name" value="HEMIN TRANSPORT SYSTEM PERMEASE PROTEIN HRTB-RELATED"/>
    <property type="match status" value="1"/>
</dbReference>
<dbReference type="InterPro" id="IPR051125">
    <property type="entry name" value="ABC-4/HrtB_transporter"/>
</dbReference>
<dbReference type="KEGG" id="bda:FSZ17_05905"/>
<evidence type="ECO:0000256" key="4">
    <source>
        <dbReference type="ARBA" id="ARBA00016962"/>
    </source>
</evidence>
<evidence type="ECO:0000256" key="6">
    <source>
        <dbReference type="ARBA" id="ARBA00022475"/>
    </source>
</evidence>
<dbReference type="Proteomes" id="UP000321555">
    <property type="component" value="Chromosome"/>
</dbReference>
<comment type="similarity">
    <text evidence="2">Belongs to the ABC-4 integral membrane protein family. HrtB subfamily.</text>
</comment>
<dbReference type="AlphaFoldDB" id="A0A5B8Z632"/>
<evidence type="ECO:0000256" key="9">
    <source>
        <dbReference type="ARBA" id="ARBA00023136"/>
    </source>
</evidence>
<keyword evidence="5" id="KW-0813">Transport</keyword>
<name>A0A5B8Z632_CYTDA</name>
<evidence type="ECO:0000256" key="7">
    <source>
        <dbReference type="ARBA" id="ARBA00022692"/>
    </source>
</evidence>
<comment type="subcellular location">
    <subcellularLocation>
        <location evidence="1">Cell membrane</location>
        <topology evidence="1">Multi-pass membrane protein</topology>
    </subcellularLocation>
</comment>
<evidence type="ECO:0000256" key="5">
    <source>
        <dbReference type="ARBA" id="ARBA00022448"/>
    </source>
</evidence>
<reference evidence="14" key="1">
    <citation type="submission" date="2019-08" db="EMBL/GenBank/DDBJ databases">
        <authorList>
            <person name="Zheng X."/>
        </authorList>
    </citation>
    <scope>NUCLEOTIDE SEQUENCE [LARGE SCALE GENOMIC DNA]</scope>
    <source>
        <strain evidence="14">FJAT-25496</strain>
    </source>
</reference>
<dbReference type="OrthoDB" id="384327at2"/>
<organism evidence="13 14">
    <name type="scientific">Cytobacillus dafuensis</name>
    <name type="common">Bacillus dafuensis</name>
    <dbReference type="NCBI Taxonomy" id="1742359"/>
    <lineage>
        <taxon>Bacteria</taxon>
        <taxon>Bacillati</taxon>
        <taxon>Bacillota</taxon>
        <taxon>Bacilli</taxon>
        <taxon>Bacillales</taxon>
        <taxon>Bacillaceae</taxon>
        <taxon>Cytobacillus</taxon>
    </lineage>
</organism>
<evidence type="ECO:0000256" key="10">
    <source>
        <dbReference type="ARBA" id="ARBA00024973"/>
    </source>
</evidence>
<feature type="transmembrane region" description="Helical" evidence="11">
    <location>
        <begin position="265"/>
        <end position="291"/>
    </location>
</feature>
<dbReference type="RefSeq" id="WP_057775259.1">
    <property type="nucleotide sequence ID" value="NZ_CP042593.1"/>
</dbReference>
<keyword evidence="9 11" id="KW-0472">Membrane</keyword>